<evidence type="ECO:0000313" key="4">
    <source>
        <dbReference type="EMBL" id="GEK85356.1"/>
    </source>
</evidence>
<evidence type="ECO:0000256" key="2">
    <source>
        <dbReference type="SAM" id="Phobius"/>
    </source>
</evidence>
<evidence type="ECO:0000259" key="3">
    <source>
        <dbReference type="Pfam" id="PF26273"/>
    </source>
</evidence>
<feature type="region of interest" description="Disordered" evidence="1">
    <location>
        <begin position="93"/>
        <end position="137"/>
    </location>
</feature>
<sequence length="137" mass="14066">MLPGRVARRNRRACRDIRRAADAVTAATTYREVMADHDMSRSEARQRASWGIGIALGMGVGVAMGSALDNMGMGIAIGIAIGIAFALAFGASGRRKPGDGSADETADGPETDGPQDAATDGDAFDDDADPDGPGSVR</sequence>
<evidence type="ECO:0000256" key="1">
    <source>
        <dbReference type="SAM" id="MobiDB-lite"/>
    </source>
</evidence>
<feature type="transmembrane region" description="Helical" evidence="2">
    <location>
        <begin position="73"/>
        <end position="91"/>
    </location>
</feature>
<name>A0A511ABH7_9MICO</name>
<keyword evidence="2" id="KW-1133">Transmembrane helix</keyword>
<keyword evidence="5" id="KW-1185">Reference proteome</keyword>
<feature type="compositionally biased region" description="Acidic residues" evidence="1">
    <location>
        <begin position="101"/>
        <end position="110"/>
    </location>
</feature>
<organism evidence="4 5">
    <name type="scientific">Microbacterium aerolatum</name>
    <dbReference type="NCBI Taxonomy" id="153731"/>
    <lineage>
        <taxon>Bacteria</taxon>
        <taxon>Bacillati</taxon>
        <taxon>Actinomycetota</taxon>
        <taxon>Actinomycetes</taxon>
        <taxon>Micrococcales</taxon>
        <taxon>Microbacteriaceae</taxon>
        <taxon>Microbacterium</taxon>
    </lineage>
</organism>
<evidence type="ECO:0000313" key="5">
    <source>
        <dbReference type="Proteomes" id="UP000321225"/>
    </source>
</evidence>
<protein>
    <recommendedName>
        <fullName evidence="3">Glycine zipper-like domain-containing protein</fullName>
    </recommendedName>
</protein>
<dbReference type="AlphaFoldDB" id="A0A511ABH7"/>
<dbReference type="EMBL" id="BJUW01000002">
    <property type="protein sequence ID" value="GEK85356.1"/>
    <property type="molecule type" value="Genomic_DNA"/>
</dbReference>
<dbReference type="Pfam" id="PF26273">
    <property type="entry name" value="Gly_zipper"/>
    <property type="match status" value="1"/>
</dbReference>
<reference evidence="4 5" key="1">
    <citation type="submission" date="2019-07" db="EMBL/GenBank/DDBJ databases">
        <title>Whole genome shotgun sequence of Microbacterium aerolatum NBRC 103071.</title>
        <authorList>
            <person name="Hosoyama A."/>
            <person name="Uohara A."/>
            <person name="Ohji S."/>
            <person name="Ichikawa N."/>
        </authorList>
    </citation>
    <scope>NUCLEOTIDE SEQUENCE [LARGE SCALE GENOMIC DNA]</scope>
    <source>
        <strain evidence="4 5">NBRC 103071</strain>
    </source>
</reference>
<comment type="caution">
    <text evidence="4">The sequence shown here is derived from an EMBL/GenBank/DDBJ whole genome shotgun (WGS) entry which is preliminary data.</text>
</comment>
<gene>
    <name evidence="4" type="ORF">MAE01_05320</name>
</gene>
<proteinExistence type="predicted"/>
<keyword evidence="2" id="KW-0472">Membrane</keyword>
<keyword evidence="2" id="KW-0812">Transmembrane</keyword>
<accession>A0A511ABH7</accession>
<dbReference type="InterPro" id="IPR058598">
    <property type="entry name" value="Gly_zipper-like_dom"/>
</dbReference>
<dbReference type="Proteomes" id="UP000321225">
    <property type="component" value="Unassembled WGS sequence"/>
</dbReference>
<feature type="domain" description="Glycine zipper-like" evidence="3">
    <location>
        <begin position="48"/>
        <end position="91"/>
    </location>
</feature>
<feature type="transmembrane region" description="Helical" evidence="2">
    <location>
        <begin position="48"/>
        <end position="67"/>
    </location>
</feature>